<keyword evidence="10 14" id="KW-1133">Transmembrane helix</keyword>
<gene>
    <name evidence="16" type="ordered locus">ANT_09250</name>
</gene>
<dbReference type="eggNOG" id="COG2205">
    <property type="taxonomic scope" value="Bacteria"/>
</dbReference>
<dbReference type="CDD" id="cd00075">
    <property type="entry name" value="HATPase"/>
    <property type="match status" value="1"/>
</dbReference>
<dbReference type="SMART" id="SM00388">
    <property type="entry name" value="HisKA"/>
    <property type="match status" value="1"/>
</dbReference>
<dbReference type="InterPro" id="IPR005467">
    <property type="entry name" value="His_kinase_dom"/>
</dbReference>
<dbReference type="Pfam" id="PF02702">
    <property type="entry name" value="KdpD"/>
    <property type="match status" value="1"/>
</dbReference>
<dbReference type="STRING" id="926569.ANT_09250"/>
<evidence type="ECO:0000313" key="17">
    <source>
        <dbReference type="Proteomes" id="UP000008922"/>
    </source>
</evidence>
<evidence type="ECO:0000256" key="5">
    <source>
        <dbReference type="ARBA" id="ARBA00022679"/>
    </source>
</evidence>
<dbReference type="InterPro" id="IPR003661">
    <property type="entry name" value="HisK_dim/P_dom"/>
</dbReference>
<dbReference type="SUPFAM" id="SSF47384">
    <property type="entry name" value="Homodimeric domain of signal transducing histidine kinase"/>
    <property type="match status" value="1"/>
</dbReference>
<dbReference type="Gene3D" id="3.40.50.620">
    <property type="entry name" value="HUPs"/>
    <property type="match status" value="1"/>
</dbReference>
<dbReference type="GO" id="GO:0042802">
    <property type="term" value="F:identical protein binding"/>
    <property type="evidence" value="ECO:0007669"/>
    <property type="project" value="UniProtKB-ARBA"/>
</dbReference>
<dbReference type="InterPro" id="IPR003852">
    <property type="entry name" value="Sig_transdc_His_kinase_KdpD_N"/>
</dbReference>
<dbReference type="InterPro" id="IPR027417">
    <property type="entry name" value="P-loop_NTPase"/>
</dbReference>
<dbReference type="Gene3D" id="1.10.287.130">
    <property type="match status" value="1"/>
</dbReference>
<keyword evidence="8" id="KW-0418">Kinase</keyword>
<keyword evidence="5" id="KW-0808">Transferase</keyword>
<dbReference type="InterPro" id="IPR052023">
    <property type="entry name" value="Histidine_kinase_KdpD"/>
</dbReference>
<proteinExistence type="predicted"/>
<reference evidence="16 17" key="1">
    <citation type="submission" date="2010-12" db="EMBL/GenBank/DDBJ databases">
        <title>Whole genome sequence of Anaerolinea thermophila UNI-1.</title>
        <authorList>
            <person name="Narita-Yamada S."/>
            <person name="Kishi E."/>
            <person name="Watanabe Y."/>
            <person name="Takasaki K."/>
            <person name="Ankai A."/>
            <person name="Oguchi A."/>
            <person name="Fukui S."/>
            <person name="Takahashi M."/>
            <person name="Yashiro I."/>
            <person name="Hosoyama A."/>
            <person name="Sekiguchi Y."/>
            <person name="Hanada S."/>
            <person name="Fujita N."/>
        </authorList>
    </citation>
    <scope>NUCLEOTIDE SEQUENCE [LARGE SCALE GENOMIC DNA]</scope>
    <source>
        <strain evidence="17">DSM 14523 / JCM 11388 / NBRC 100420 / UNI-1</strain>
    </source>
</reference>
<dbReference type="InterPro" id="IPR036890">
    <property type="entry name" value="HATPase_C_sf"/>
</dbReference>
<dbReference type="SUPFAM" id="SSF52402">
    <property type="entry name" value="Adenine nucleotide alpha hydrolases-like"/>
    <property type="match status" value="1"/>
</dbReference>
<evidence type="ECO:0000256" key="4">
    <source>
        <dbReference type="ARBA" id="ARBA00022553"/>
    </source>
</evidence>
<feature type="transmembrane region" description="Helical" evidence="14">
    <location>
        <begin position="435"/>
        <end position="457"/>
    </location>
</feature>
<keyword evidence="4" id="KW-0597">Phosphoprotein</keyword>
<dbReference type="InterPro" id="IPR014729">
    <property type="entry name" value="Rossmann-like_a/b/a_fold"/>
</dbReference>
<evidence type="ECO:0000259" key="15">
    <source>
        <dbReference type="PROSITE" id="PS50109"/>
    </source>
</evidence>
<evidence type="ECO:0000256" key="12">
    <source>
        <dbReference type="ARBA" id="ARBA00023136"/>
    </source>
</evidence>
<dbReference type="CDD" id="cd00082">
    <property type="entry name" value="HisKA"/>
    <property type="match status" value="1"/>
</dbReference>
<evidence type="ECO:0000313" key="16">
    <source>
        <dbReference type="EMBL" id="BAJ62959.1"/>
    </source>
</evidence>
<dbReference type="FunFam" id="3.30.565.10:FF:000042">
    <property type="entry name" value="Two-component sensor histidine kinase KdpD"/>
    <property type="match status" value="1"/>
</dbReference>
<dbReference type="InterPro" id="IPR029016">
    <property type="entry name" value="GAF-like_dom_sf"/>
</dbReference>
<name>E8N3E5_ANATU</name>
<evidence type="ECO:0000256" key="10">
    <source>
        <dbReference type="ARBA" id="ARBA00022989"/>
    </source>
</evidence>
<dbReference type="InParanoid" id="E8N3E5"/>
<dbReference type="Pfam" id="PF00512">
    <property type="entry name" value="HisKA"/>
    <property type="match status" value="1"/>
</dbReference>
<evidence type="ECO:0000256" key="8">
    <source>
        <dbReference type="ARBA" id="ARBA00022777"/>
    </source>
</evidence>
<evidence type="ECO:0000256" key="2">
    <source>
        <dbReference type="ARBA" id="ARBA00004141"/>
    </source>
</evidence>
<feature type="domain" description="Histidine kinase" evidence="15">
    <location>
        <begin position="630"/>
        <end position="848"/>
    </location>
</feature>
<dbReference type="SUPFAM" id="SSF55781">
    <property type="entry name" value="GAF domain-like"/>
    <property type="match status" value="1"/>
</dbReference>
<dbReference type="KEGG" id="atm:ANT_09250"/>
<dbReference type="GO" id="GO:0005886">
    <property type="term" value="C:plasma membrane"/>
    <property type="evidence" value="ECO:0007669"/>
    <property type="project" value="TreeGrafter"/>
</dbReference>
<dbReference type="PROSITE" id="PS50109">
    <property type="entry name" value="HIS_KIN"/>
    <property type="match status" value="1"/>
</dbReference>
<evidence type="ECO:0000256" key="1">
    <source>
        <dbReference type="ARBA" id="ARBA00000085"/>
    </source>
</evidence>
<accession>E8N3E5</accession>
<evidence type="ECO:0000256" key="3">
    <source>
        <dbReference type="ARBA" id="ARBA00012438"/>
    </source>
</evidence>
<dbReference type="Pfam" id="PF13493">
    <property type="entry name" value="DUF4118"/>
    <property type="match status" value="1"/>
</dbReference>
<dbReference type="Gene3D" id="3.30.450.40">
    <property type="match status" value="1"/>
</dbReference>
<dbReference type="SMART" id="SM00387">
    <property type="entry name" value="HATPase_c"/>
    <property type="match status" value="1"/>
</dbReference>
<dbReference type="Gene3D" id="1.20.120.620">
    <property type="entry name" value="Backbone structure of the membrane domain of e. Coli histidine kinase receptor kdpd"/>
    <property type="match status" value="1"/>
</dbReference>
<dbReference type="EMBL" id="AP012029">
    <property type="protein sequence ID" value="BAJ62959.1"/>
    <property type="molecule type" value="Genomic_DNA"/>
</dbReference>
<dbReference type="OrthoDB" id="9806130at2"/>
<dbReference type="PANTHER" id="PTHR45569:SF1">
    <property type="entry name" value="SENSOR PROTEIN KDPD"/>
    <property type="match status" value="1"/>
</dbReference>
<dbReference type="InterPro" id="IPR004358">
    <property type="entry name" value="Sig_transdc_His_kin-like_C"/>
</dbReference>
<evidence type="ECO:0000256" key="14">
    <source>
        <dbReference type="SAM" id="Phobius"/>
    </source>
</evidence>
<feature type="transmembrane region" description="Helical" evidence="14">
    <location>
        <begin position="390"/>
        <end position="423"/>
    </location>
</feature>
<dbReference type="Proteomes" id="UP000008922">
    <property type="component" value="Chromosome"/>
</dbReference>
<sequence>MSNSRLKIFLSYADGAGKTSAMLSDAFQQKARGVDVLVAWVKLPENSETRQLLEELEVLPPSSHGVDLDEVLRRRPQLVLVDELEGVNPAGSRHLYRWQDVEELLNAGISVYTTLNILHVESLKDTVEEITGLPVEQTVPDRLLDRADELEVVDLPPEELLERLHPHSPAPPAGTLRQKSNLLALRQLTMRRAAMRVEDQARALLGTARAPLGTERVCVGISNRPEAERLVREGRMLADALNAEWFVLYVETPTAAGERAEERANLLKAMRIAEENGANTLLIPAETIAEGIESFCRQQGITRLVLGKPRDPLWRMRLGVSPVEHLLRSGLPVDVILVDTPHKPLVRAGTPPRWWVYLRNGGAVFLAVLLVTLLGWSLRQRPGAMGMEGIYLLLVIALSFWLGRSAGVLAAGLSTLAFAWFFFGASMGLDGADLPLLLTFLGWATAGWVTASLARAVRRQTRAMRWRQVQSAVLNTLSRELAGALDMPAVLSIIVRHIVGVFNRAVMVLLLEEGQLKVAHSEGNVSLSERDWKISRWVLEHRRPAGLDTDTFADSPMRFIPLMAHDLPVGVLVVVPDPASHTLLPEQREIRDGIAGLASLAIERVRLNQQAQQAAVLQMTEKLQTALLNSISHDLRTPLSAVEGSLSSLLEAETNGLQMDRETRLDLLENATEEAERLNRLVGNLLDMTRIEAGALRIRRRPCDVQDLIGTALTQFQRRLQDRKVSTHIASDIPEVEMDFVLIEQVLERLLDNAVKYSPPGSEINVEAKVRDGALYISVADRGEGIPPEDLERIFGKFYRVQRPDGVSGTGLGLSICKGIVEIHGGRIWAENRPDGGAKFTFTIPIKASGESK</sequence>
<comment type="subcellular location">
    <subcellularLocation>
        <location evidence="2">Membrane</location>
        <topology evidence="2">Multi-pass membrane protein</topology>
    </subcellularLocation>
</comment>
<dbReference type="GO" id="GO:0000155">
    <property type="term" value="F:phosphorelay sensor kinase activity"/>
    <property type="evidence" value="ECO:0007669"/>
    <property type="project" value="InterPro"/>
</dbReference>
<keyword evidence="7" id="KW-0547">Nucleotide-binding</keyword>
<dbReference type="Pfam" id="PF02518">
    <property type="entry name" value="HATPase_c"/>
    <property type="match status" value="1"/>
</dbReference>
<dbReference type="PRINTS" id="PR00344">
    <property type="entry name" value="BCTRLSENSOR"/>
</dbReference>
<keyword evidence="17" id="KW-1185">Reference proteome</keyword>
<feature type="coiled-coil region" evidence="13">
    <location>
        <begin position="661"/>
        <end position="688"/>
    </location>
</feature>
<keyword evidence="6 14" id="KW-0812">Transmembrane</keyword>
<dbReference type="SUPFAM" id="SSF55874">
    <property type="entry name" value="ATPase domain of HSP90 chaperone/DNA topoisomerase II/histidine kinase"/>
    <property type="match status" value="1"/>
</dbReference>
<feature type="transmembrane region" description="Helical" evidence="14">
    <location>
        <begin position="354"/>
        <end position="378"/>
    </location>
</feature>
<dbReference type="Gene3D" id="3.30.565.10">
    <property type="entry name" value="Histidine kinase-like ATPase, C-terminal domain"/>
    <property type="match status" value="1"/>
</dbReference>
<keyword evidence="13" id="KW-0175">Coiled coil</keyword>
<dbReference type="Gene3D" id="3.40.50.300">
    <property type="entry name" value="P-loop containing nucleotide triphosphate hydrolases"/>
    <property type="match status" value="1"/>
</dbReference>
<dbReference type="InterPro" id="IPR038318">
    <property type="entry name" value="KdpD_sf"/>
</dbReference>
<protein>
    <recommendedName>
        <fullName evidence="3">histidine kinase</fullName>
        <ecNumber evidence="3">2.7.13.3</ecNumber>
    </recommendedName>
</protein>
<dbReference type="PANTHER" id="PTHR45569">
    <property type="entry name" value="SENSOR PROTEIN KDPD"/>
    <property type="match status" value="1"/>
</dbReference>
<keyword evidence="9" id="KW-0067">ATP-binding</keyword>
<evidence type="ECO:0000256" key="9">
    <source>
        <dbReference type="ARBA" id="ARBA00022840"/>
    </source>
</evidence>
<evidence type="ECO:0000256" key="6">
    <source>
        <dbReference type="ARBA" id="ARBA00022692"/>
    </source>
</evidence>
<dbReference type="InterPro" id="IPR003018">
    <property type="entry name" value="GAF"/>
</dbReference>
<dbReference type="InterPro" id="IPR003594">
    <property type="entry name" value="HATPase_dom"/>
</dbReference>
<dbReference type="InterPro" id="IPR036097">
    <property type="entry name" value="HisK_dim/P_sf"/>
</dbReference>
<dbReference type="Pfam" id="PF13492">
    <property type="entry name" value="GAF_3"/>
    <property type="match status" value="1"/>
</dbReference>
<dbReference type="EC" id="2.7.13.3" evidence="3"/>
<dbReference type="AlphaFoldDB" id="E8N3E5"/>
<evidence type="ECO:0000256" key="11">
    <source>
        <dbReference type="ARBA" id="ARBA00023012"/>
    </source>
</evidence>
<comment type="catalytic activity">
    <reaction evidence="1">
        <text>ATP + protein L-histidine = ADP + protein N-phospho-L-histidine.</text>
        <dbReference type="EC" id="2.7.13.3"/>
    </reaction>
</comment>
<keyword evidence="11" id="KW-0902">Two-component regulatory system</keyword>
<keyword evidence="12 14" id="KW-0472">Membrane</keyword>
<dbReference type="RefSeq" id="WP_013559350.1">
    <property type="nucleotide sequence ID" value="NC_014960.1"/>
</dbReference>
<dbReference type="InterPro" id="IPR025201">
    <property type="entry name" value="KdpD_TM"/>
</dbReference>
<organism evidence="16 17">
    <name type="scientific">Anaerolinea thermophila (strain DSM 14523 / JCM 11388 / NBRC 100420 / UNI-1)</name>
    <dbReference type="NCBI Taxonomy" id="926569"/>
    <lineage>
        <taxon>Bacteria</taxon>
        <taxon>Bacillati</taxon>
        <taxon>Chloroflexota</taxon>
        <taxon>Anaerolineae</taxon>
        <taxon>Anaerolineales</taxon>
        <taxon>Anaerolineaceae</taxon>
        <taxon>Anaerolinea</taxon>
    </lineage>
</organism>
<evidence type="ECO:0000256" key="7">
    <source>
        <dbReference type="ARBA" id="ARBA00022741"/>
    </source>
</evidence>
<dbReference type="HOGENOM" id="CLU_000445_113_2_0"/>
<evidence type="ECO:0000256" key="13">
    <source>
        <dbReference type="SAM" id="Coils"/>
    </source>
</evidence>
<dbReference type="GO" id="GO:0005524">
    <property type="term" value="F:ATP binding"/>
    <property type="evidence" value="ECO:0007669"/>
    <property type="project" value="UniProtKB-KW"/>
</dbReference>